<dbReference type="Proteomes" id="UP001500866">
    <property type="component" value="Unassembled WGS sequence"/>
</dbReference>
<dbReference type="RefSeq" id="WP_343810837.1">
    <property type="nucleotide sequence ID" value="NZ_BAAADS010000006.1"/>
</dbReference>
<evidence type="ECO:0000313" key="2">
    <source>
        <dbReference type="Proteomes" id="UP001500866"/>
    </source>
</evidence>
<name>A0ABP3QS86_9BACI</name>
<organism evidence="1 2">
    <name type="scientific">Virgibacillus siamensis</name>
    <dbReference type="NCBI Taxonomy" id="480071"/>
    <lineage>
        <taxon>Bacteria</taxon>
        <taxon>Bacillati</taxon>
        <taxon>Bacillota</taxon>
        <taxon>Bacilli</taxon>
        <taxon>Bacillales</taxon>
        <taxon>Bacillaceae</taxon>
        <taxon>Virgibacillus</taxon>
    </lineage>
</organism>
<gene>
    <name evidence="1" type="ORF">GCM10009001_09900</name>
</gene>
<comment type="caution">
    <text evidence="1">The sequence shown here is derived from an EMBL/GenBank/DDBJ whole genome shotgun (WGS) entry which is preliminary data.</text>
</comment>
<sequence length="44" mass="5092">MDYRSYAINNEYLYTKTTPKNDTKKSNFIMAGGVQADDETVIKR</sequence>
<proteinExistence type="predicted"/>
<protein>
    <submittedName>
        <fullName evidence="1">Uncharacterized protein</fullName>
    </submittedName>
</protein>
<evidence type="ECO:0000313" key="1">
    <source>
        <dbReference type="EMBL" id="GAA0595793.1"/>
    </source>
</evidence>
<reference evidence="2" key="1">
    <citation type="journal article" date="2019" name="Int. J. Syst. Evol. Microbiol.">
        <title>The Global Catalogue of Microorganisms (GCM) 10K type strain sequencing project: providing services to taxonomists for standard genome sequencing and annotation.</title>
        <authorList>
            <consortium name="The Broad Institute Genomics Platform"/>
            <consortium name="The Broad Institute Genome Sequencing Center for Infectious Disease"/>
            <person name="Wu L."/>
            <person name="Ma J."/>
        </authorList>
    </citation>
    <scope>NUCLEOTIDE SEQUENCE [LARGE SCALE GENOMIC DNA]</scope>
    <source>
        <strain evidence="2">JCM 15395</strain>
    </source>
</reference>
<accession>A0ABP3QS86</accession>
<dbReference type="EMBL" id="BAAADS010000006">
    <property type="protein sequence ID" value="GAA0595793.1"/>
    <property type="molecule type" value="Genomic_DNA"/>
</dbReference>
<keyword evidence="2" id="KW-1185">Reference proteome</keyword>